<dbReference type="PANTHER" id="PTHR40633">
    <property type="entry name" value="MATRIX PROTEIN, PUTATIVE (AFU_ORTHOLOGUE AFUA_8G05410)-RELATED"/>
    <property type="match status" value="1"/>
</dbReference>
<feature type="compositionally biased region" description="Low complexity" evidence="2">
    <location>
        <begin position="182"/>
        <end position="270"/>
    </location>
</feature>
<feature type="chain" id="PRO_5047287298" description="Yeast cell wall synthesis Kre9/Knh1-like N-terminal domain-containing protein" evidence="3">
    <location>
        <begin position="22"/>
        <end position="309"/>
    </location>
</feature>
<evidence type="ECO:0000313" key="5">
    <source>
        <dbReference type="EMBL" id="KAK9717119.1"/>
    </source>
</evidence>
<feature type="region of interest" description="Disordered" evidence="2">
    <location>
        <begin position="152"/>
        <end position="290"/>
    </location>
</feature>
<keyword evidence="1 3" id="KW-0732">Signal</keyword>
<dbReference type="Pfam" id="PF10342">
    <property type="entry name" value="Kre9_KNH"/>
    <property type="match status" value="1"/>
</dbReference>
<dbReference type="Proteomes" id="UP001479436">
    <property type="component" value="Unassembled WGS sequence"/>
</dbReference>
<evidence type="ECO:0000256" key="2">
    <source>
        <dbReference type="SAM" id="MobiDB-lite"/>
    </source>
</evidence>
<organism evidence="5 6">
    <name type="scientific">Basidiobolus ranarum</name>
    <dbReference type="NCBI Taxonomy" id="34480"/>
    <lineage>
        <taxon>Eukaryota</taxon>
        <taxon>Fungi</taxon>
        <taxon>Fungi incertae sedis</taxon>
        <taxon>Zoopagomycota</taxon>
        <taxon>Entomophthoromycotina</taxon>
        <taxon>Basidiobolomycetes</taxon>
        <taxon>Basidiobolales</taxon>
        <taxon>Basidiobolaceae</taxon>
        <taxon>Basidiobolus</taxon>
    </lineage>
</organism>
<accession>A0ABR2W1N6</accession>
<gene>
    <name evidence="5" type="ORF">K7432_006438</name>
</gene>
<sequence length="309" mass="32342">MKSTVYSISAILLSLASLSNGVMFPTSPAGDTVWKVGTSVDITWDDRGGAPHIKDMKPFTVDLYTGSNISQLKLAVIATNVTADTTSLKYTVPDVVPYGKLYFLRFTSPNPKEPKDPYIYWSTRFTITNTDDASPSVSVIATGHLRHPTLSLTASDSDKASAATSSSHIHVKHSSTEHHKSTASVTTTSTSESASSTSTSIATSKKSDAPPTTKSTHSTTSVSTTKTTPVSSTSLSKKTPTISPSTSAISSFSTSTSSVPSAIHSPSVSSGSLGPAIVPQSEKNDHKNSGASLAPAWTIVLGIASFFFM</sequence>
<dbReference type="PANTHER" id="PTHR40633:SF1">
    <property type="entry name" value="GPI ANCHORED SERINE-THREONINE RICH PROTEIN (AFU_ORTHOLOGUE AFUA_1G03630)"/>
    <property type="match status" value="1"/>
</dbReference>
<feature type="signal peptide" evidence="3">
    <location>
        <begin position="1"/>
        <end position="21"/>
    </location>
</feature>
<evidence type="ECO:0000313" key="6">
    <source>
        <dbReference type="Proteomes" id="UP001479436"/>
    </source>
</evidence>
<evidence type="ECO:0000256" key="3">
    <source>
        <dbReference type="SAM" id="SignalP"/>
    </source>
</evidence>
<evidence type="ECO:0000256" key="1">
    <source>
        <dbReference type="ARBA" id="ARBA00022729"/>
    </source>
</evidence>
<feature type="domain" description="Yeast cell wall synthesis Kre9/Knh1-like N-terminal" evidence="4">
    <location>
        <begin position="27"/>
        <end position="127"/>
    </location>
</feature>
<comment type="caution">
    <text evidence="5">The sequence shown here is derived from an EMBL/GenBank/DDBJ whole genome shotgun (WGS) entry which is preliminary data.</text>
</comment>
<protein>
    <recommendedName>
        <fullName evidence="4">Yeast cell wall synthesis Kre9/Knh1-like N-terminal domain-containing protein</fullName>
    </recommendedName>
</protein>
<dbReference type="InterPro" id="IPR018466">
    <property type="entry name" value="Kre9/Knh1-like_N"/>
</dbReference>
<feature type="compositionally biased region" description="Low complexity" evidence="2">
    <location>
        <begin position="152"/>
        <end position="167"/>
    </location>
</feature>
<evidence type="ECO:0000259" key="4">
    <source>
        <dbReference type="Pfam" id="PF10342"/>
    </source>
</evidence>
<keyword evidence="6" id="KW-1185">Reference proteome</keyword>
<name>A0ABR2W1N6_9FUNG</name>
<reference evidence="5 6" key="1">
    <citation type="submission" date="2023-04" db="EMBL/GenBank/DDBJ databases">
        <title>Genome of Basidiobolus ranarum AG-B5.</title>
        <authorList>
            <person name="Stajich J.E."/>
            <person name="Carter-House D."/>
            <person name="Gryganskyi A."/>
        </authorList>
    </citation>
    <scope>NUCLEOTIDE SEQUENCE [LARGE SCALE GENOMIC DNA]</scope>
    <source>
        <strain evidence="5 6">AG-B5</strain>
    </source>
</reference>
<dbReference type="InterPro" id="IPR052982">
    <property type="entry name" value="SRP1/TIP1-like"/>
</dbReference>
<dbReference type="EMBL" id="JASJQH010007160">
    <property type="protein sequence ID" value="KAK9717119.1"/>
    <property type="molecule type" value="Genomic_DNA"/>
</dbReference>
<proteinExistence type="predicted"/>